<gene>
    <name evidence="11" type="ORF">CYL18_18960</name>
</gene>
<keyword evidence="3 10" id="KW-0479">Metal-binding</keyword>
<dbReference type="GO" id="GO:0005975">
    <property type="term" value="P:carbohydrate metabolic process"/>
    <property type="evidence" value="ECO:0007669"/>
    <property type="project" value="InterPro"/>
</dbReference>
<evidence type="ECO:0000256" key="3">
    <source>
        <dbReference type="ARBA" id="ARBA00022723"/>
    </source>
</evidence>
<evidence type="ECO:0000256" key="4">
    <source>
        <dbReference type="ARBA" id="ARBA00022801"/>
    </source>
</evidence>
<feature type="binding site" evidence="10">
    <location>
        <position position="95"/>
    </location>
    <ligand>
        <name>Zn(2+)</name>
        <dbReference type="ChEBI" id="CHEBI:29105"/>
    </ligand>
</feature>
<dbReference type="InterPro" id="IPR004446">
    <property type="entry name" value="Heptose_bisP_phosphatase"/>
</dbReference>
<dbReference type="PIRSF" id="PIRSF004682">
    <property type="entry name" value="GmhB"/>
    <property type="match status" value="1"/>
</dbReference>
<dbReference type="InterPro" id="IPR006543">
    <property type="entry name" value="Histidinol-phos"/>
</dbReference>
<keyword evidence="10" id="KW-0460">Magnesium</keyword>
<feature type="active site" description="Nucleophile" evidence="8">
    <location>
        <position position="14"/>
    </location>
</feature>
<dbReference type="Pfam" id="PF13242">
    <property type="entry name" value="Hydrolase_like"/>
    <property type="match status" value="1"/>
</dbReference>
<dbReference type="InterPro" id="IPR023214">
    <property type="entry name" value="HAD_sf"/>
</dbReference>
<dbReference type="InterPro" id="IPR036412">
    <property type="entry name" value="HAD-like_sf"/>
</dbReference>
<dbReference type="OrthoDB" id="9801899at2"/>
<evidence type="ECO:0000256" key="10">
    <source>
        <dbReference type="PIRSR" id="PIRSR004682-4"/>
    </source>
</evidence>
<dbReference type="EMBL" id="PKOZ01000048">
    <property type="protein sequence ID" value="PQD93621.1"/>
    <property type="molecule type" value="Genomic_DNA"/>
</dbReference>
<dbReference type="SUPFAM" id="SSF56784">
    <property type="entry name" value="HAD-like"/>
    <property type="match status" value="1"/>
</dbReference>
<keyword evidence="2 7" id="KW-0963">Cytoplasm</keyword>
<comment type="subcellular location">
    <subcellularLocation>
        <location evidence="1 7">Cytoplasm</location>
    </subcellularLocation>
</comment>
<dbReference type="Proteomes" id="UP000239663">
    <property type="component" value="Unassembled WGS sequence"/>
</dbReference>
<dbReference type="AlphaFoldDB" id="A0A2S7MV09"/>
<feature type="active site" description="Proton donor" evidence="8">
    <location>
        <position position="16"/>
    </location>
</feature>
<feature type="site" description="Contributes to substrate recognition" evidence="9">
    <location>
        <position position="96"/>
    </location>
</feature>
<reference evidence="11 12" key="1">
    <citation type="submission" date="2017-12" db="EMBL/GenBank/DDBJ databases">
        <title>Taxonomic description and draft genome of Pradoshia cofamensis Gen. nov., sp. nov., a thermotolerant bacillale isolated from anterior gut of earthworm Eisenia fetida.</title>
        <authorList>
            <person name="Saha T."/>
            <person name="Chakraborty R."/>
        </authorList>
    </citation>
    <scope>NUCLEOTIDE SEQUENCE [LARGE SCALE GENOMIC DNA]</scope>
    <source>
        <strain evidence="11 12">EAG3</strain>
    </source>
</reference>
<dbReference type="InterPro" id="IPR006549">
    <property type="entry name" value="HAD-SF_hydro_IIIA"/>
</dbReference>
<dbReference type="NCBIfam" id="TIGR01656">
    <property type="entry name" value="Histidinol-ppas"/>
    <property type="match status" value="1"/>
</dbReference>
<comment type="cofactor">
    <cofactor evidence="10">
        <name>Zn(2+)</name>
        <dbReference type="ChEBI" id="CHEBI:29105"/>
    </cofactor>
</comment>
<evidence type="ECO:0000256" key="5">
    <source>
        <dbReference type="ARBA" id="ARBA00023277"/>
    </source>
</evidence>
<dbReference type="PANTHER" id="PTHR42891:SF1">
    <property type="entry name" value="D-GLYCERO-BETA-D-MANNO-HEPTOSE-1,7-BISPHOSPHATE 7-PHOSPHATASE"/>
    <property type="match status" value="1"/>
</dbReference>
<dbReference type="NCBIfam" id="NF005264">
    <property type="entry name" value="PRK06769.1"/>
    <property type="match status" value="1"/>
</dbReference>
<keyword evidence="12" id="KW-1185">Reference proteome</keyword>
<protein>
    <recommendedName>
        <fullName evidence="6 7">D,D-heptose 1,7-bisphosphate phosphatase</fullName>
        <ecNumber evidence="7">3.1.3.-</ecNumber>
    </recommendedName>
</protein>
<keyword evidence="4 7" id="KW-0378">Hydrolase</keyword>
<feature type="site" description="Stabilizes the phosphoryl group" evidence="9">
    <location>
        <position position="55"/>
    </location>
</feature>
<evidence type="ECO:0000256" key="1">
    <source>
        <dbReference type="ARBA" id="ARBA00004496"/>
    </source>
</evidence>
<dbReference type="PANTHER" id="PTHR42891">
    <property type="entry name" value="D-GLYCERO-BETA-D-MANNO-HEPTOSE-1,7-BISPHOSPHATE 7-PHOSPHATASE"/>
    <property type="match status" value="1"/>
</dbReference>
<dbReference type="GO" id="GO:0005737">
    <property type="term" value="C:cytoplasm"/>
    <property type="evidence" value="ECO:0007669"/>
    <property type="project" value="UniProtKB-SubCell"/>
</dbReference>
<feature type="binding site" evidence="10">
    <location>
        <position position="122"/>
    </location>
    <ligand>
        <name>Mg(2+)</name>
        <dbReference type="ChEBI" id="CHEBI:18420"/>
    </ligand>
</feature>
<evidence type="ECO:0000256" key="8">
    <source>
        <dbReference type="PIRSR" id="PIRSR004682-1"/>
    </source>
</evidence>
<comment type="cofactor">
    <cofactor evidence="10">
        <name>Mg(2+)</name>
        <dbReference type="ChEBI" id="CHEBI:18420"/>
    </cofactor>
</comment>
<dbReference type="GO" id="GO:0016791">
    <property type="term" value="F:phosphatase activity"/>
    <property type="evidence" value="ECO:0007669"/>
    <property type="project" value="InterPro"/>
</dbReference>
<feature type="binding site" evidence="10">
    <location>
        <position position="14"/>
    </location>
    <ligand>
        <name>Mg(2+)</name>
        <dbReference type="ChEBI" id="CHEBI:18420"/>
    </ligand>
</feature>
<keyword evidence="10" id="KW-0862">Zinc</keyword>
<dbReference type="GO" id="GO:0046872">
    <property type="term" value="F:metal ion binding"/>
    <property type="evidence" value="ECO:0007669"/>
    <property type="project" value="UniProtKB-KW"/>
</dbReference>
<dbReference type="NCBIfam" id="TIGR01662">
    <property type="entry name" value="HAD-SF-IIIA"/>
    <property type="match status" value="1"/>
</dbReference>
<feature type="binding site" evidence="10">
    <location>
        <position position="93"/>
    </location>
    <ligand>
        <name>Zn(2+)</name>
        <dbReference type="ChEBI" id="CHEBI:29105"/>
    </ligand>
</feature>
<feature type="site" description="Stabilizes the phosphoryl group" evidence="9">
    <location>
        <position position="97"/>
    </location>
</feature>
<evidence type="ECO:0000256" key="9">
    <source>
        <dbReference type="PIRSR" id="PIRSR004682-3"/>
    </source>
</evidence>
<name>A0A2S7MV09_9BACI</name>
<comment type="caution">
    <text evidence="11">The sequence shown here is derived from an EMBL/GenBank/DDBJ whole genome shotgun (WGS) entry which is preliminary data.</text>
</comment>
<accession>A0A2S7MV09</accession>
<evidence type="ECO:0000256" key="2">
    <source>
        <dbReference type="ARBA" id="ARBA00022490"/>
    </source>
</evidence>
<comment type="similarity">
    <text evidence="7">Belongs to the gmhB family.</text>
</comment>
<feature type="binding site" evidence="10">
    <location>
        <position position="87"/>
    </location>
    <ligand>
        <name>Zn(2+)</name>
        <dbReference type="ChEBI" id="CHEBI:29105"/>
    </ligand>
</feature>
<feature type="binding site" evidence="10">
    <location>
        <position position="85"/>
    </location>
    <ligand>
        <name>Zn(2+)</name>
        <dbReference type="ChEBI" id="CHEBI:29105"/>
    </ligand>
</feature>
<evidence type="ECO:0000313" key="11">
    <source>
        <dbReference type="EMBL" id="PQD93621.1"/>
    </source>
</evidence>
<dbReference type="Gene3D" id="3.40.50.1000">
    <property type="entry name" value="HAD superfamily/HAD-like"/>
    <property type="match status" value="1"/>
</dbReference>
<evidence type="ECO:0000256" key="7">
    <source>
        <dbReference type="PIRNR" id="PIRNR004682"/>
    </source>
</evidence>
<evidence type="ECO:0000313" key="12">
    <source>
        <dbReference type="Proteomes" id="UP000239663"/>
    </source>
</evidence>
<dbReference type="EC" id="3.1.3.-" evidence="7"/>
<sequence>MLNNRRKIEAVFIDRDGTIGGDNTVHYPGDFELFSFSKELIRKLKSDGIKVFSFTNQPGISAGKATISDFIVELNGFGFDDIFICPHSYSEGCHCRKPNIGMLRSGAEKHNVRLENCIVIGDRWSDMQAASAANCIKILVKTGAGYSTLNEHYEKIEDIDIEYVAENLKDAIEWLYLQYEI</sequence>
<keyword evidence="5 7" id="KW-0119">Carbohydrate metabolism</keyword>
<proteinExistence type="inferred from homology"/>
<organism evidence="11 12">
    <name type="scientific">Pradoshia eiseniae</name>
    <dbReference type="NCBI Taxonomy" id="2064768"/>
    <lineage>
        <taxon>Bacteria</taxon>
        <taxon>Bacillati</taxon>
        <taxon>Bacillota</taxon>
        <taxon>Bacilli</taxon>
        <taxon>Bacillales</taxon>
        <taxon>Bacillaceae</taxon>
        <taxon>Pradoshia</taxon>
    </lineage>
</organism>
<feature type="binding site" evidence="10">
    <location>
        <position position="16"/>
    </location>
    <ligand>
        <name>Mg(2+)</name>
        <dbReference type="ChEBI" id="CHEBI:18420"/>
    </ligand>
</feature>
<evidence type="ECO:0000256" key="6">
    <source>
        <dbReference type="ARBA" id="ARBA00031828"/>
    </source>
</evidence>